<organism evidence="3">
    <name type="scientific">Hydatigena taeniaeformis</name>
    <name type="common">Feline tapeworm</name>
    <name type="synonym">Taenia taeniaeformis</name>
    <dbReference type="NCBI Taxonomy" id="6205"/>
    <lineage>
        <taxon>Eukaryota</taxon>
        <taxon>Metazoa</taxon>
        <taxon>Spiralia</taxon>
        <taxon>Lophotrochozoa</taxon>
        <taxon>Platyhelminthes</taxon>
        <taxon>Cestoda</taxon>
        <taxon>Eucestoda</taxon>
        <taxon>Cyclophyllidea</taxon>
        <taxon>Taeniidae</taxon>
        <taxon>Hydatigera</taxon>
    </lineage>
</organism>
<gene>
    <name evidence="1" type="ORF">TTAC_LOCUS11498</name>
</gene>
<reference evidence="3" key="1">
    <citation type="submission" date="2017-02" db="UniProtKB">
        <authorList>
            <consortium name="WormBaseParasite"/>
        </authorList>
    </citation>
    <scope>IDENTIFICATION</scope>
</reference>
<accession>A0A0R3XD88</accession>
<protein>
    <submittedName>
        <fullName evidence="3">Transposase</fullName>
    </submittedName>
</protein>
<dbReference type="WBParaSite" id="TTAC_0001151501-mRNA-1">
    <property type="protein sequence ID" value="TTAC_0001151501-mRNA-1"/>
    <property type="gene ID" value="TTAC_0001151501"/>
</dbReference>
<proteinExistence type="predicted"/>
<sequence>MSACPDVVAYSIVQFSHAPQNSVLSAQTWAVDVVDPQKAVYALFDANLLRTRLERRQDSTEHRVEDRWLCRSPQAESATMHTRAYQHGFVWHS</sequence>
<reference evidence="1 2" key="2">
    <citation type="submission" date="2018-11" db="EMBL/GenBank/DDBJ databases">
        <authorList>
            <consortium name="Pathogen Informatics"/>
        </authorList>
    </citation>
    <scope>NUCLEOTIDE SEQUENCE [LARGE SCALE GENOMIC DNA]</scope>
</reference>
<dbReference type="EMBL" id="UYWX01024519">
    <property type="protein sequence ID" value="VDM36738.1"/>
    <property type="molecule type" value="Genomic_DNA"/>
</dbReference>
<name>A0A0R3XD88_HYDTA</name>
<evidence type="ECO:0000313" key="2">
    <source>
        <dbReference type="Proteomes" id="UP000274429"/>
    </source>
</evidence>
<evidence type="ECO:0000313" key="3">
    <source>
        <dbReference type="WBParaSite" id="TTAC_0001151501-mRNA-1"/>
    </source>
</evidence>
<dbReference type="AlphaFoldDB" id="A0A0R3XD88"/>
<evidence type="ECO:0000313" key="1">
    <source>
        <dbReference type="EMBL" id="VDM36738.1"/>
    </source>
</evidence>
<dbReference type="Proteomes" id="UP000274429">
    <property type="component" value="Unassembled WGS sequence"/>
</dbReference>
<keyword evidence="2" id="KW-1185">Reference proteome</keyword>